<dbReference type="Proteomes" id="UP000032680">
    <property type="component" value="Unassembled WGS sequence"/>
</dbReference>
<dbReference type="NCBIfam" id="TIGR01730">
    <property type="entry name" value="RND_mfp"/>
    <property type="match status" value="1"/>
</dbReference>
<dbReference type="Pfam" id="PF25917">
    <property type="entry name" value="BSH_RND"/>
    <property type="match status" value="1"/>
</dbReference>
<dbReference type="PROSITE" id="PS51257">
    <property type="entry name" value="PROKAR_LIPOPROTEIN"/>
    <property type="match status" value="1"/>
</dbReference>
<dbReference type="Gene3D" id="1.10.287.470">
    <property type="entry name" value="Helix hairpin bin"/>
    <property type="match status" value="1"/>
</dbReference>
<evidence type="ECO:0000256" key="1">
    <source>
        <dbReference type="ARBA" id="ARBA00004196"/>
    </source>
</evidence>
<dbReference type="GO" id="GO:0046677">
    <property type="term" value="P:response to antibiotic"/>
    <property type="evidence" value="ECO:0007669"/>
    <property type="project" value="TreeGrafter"/>
</dbReference>
<dbReference type="InterPro" id="IPR058627">
    <property type="entry name" value="MdtA-like_C"/>
</dbReference>
<comment type="caution">
    <text evidence="7">The sequence shown here is derived from an EMBL/GenBank/DDBJ whole genome shotgun (WGS) entry which is preliminary data.</text>
</comment>
<organism evidence="7 8">
    <name type="scientific">Acidisphaera rubrifaciens HS-AP3</name>
    <dbReference type="NCBI Taxonomy" id="1231350"/>
    <lineage>
        <taxon>Bacteria</taxon>
        <taxon>Pseudomonadati</taxon>
        <taxon>Pseudomonadota</taxon>
        <taxon>Alphaproteobacteria</taxon>
        <taxon>Acetobacterales</taxon>
        <taxon>Acetobacteraceae</taxon>
        <taxon>Acidisphaera</taxon>
    </lineage>
</organism>
<feature type="domain" description="Multidrug resistance protein MdtA-like beta-barrel" evidence="5">
    <location>
        <begin position="205"/>
        <end position="292"/>
    </location>
</feature>
<dbReference type="InterPro" id="IPR006143">
    <property type="entry name" value="RND_pump_MFP"/>
</dbReference>
<dbReference type="Pfam" id="PF25876">
    <property type="entry name" value="HH_MFP_RND"/>
    <property type="match status" value="1"/>
</dbReference>
<protein>
    <submittedName>
        <fullName evidence="7">Multidrug resistance efflux pump acriflavin resistance protein</fullName>
    </submittedName>
</protein>
<comment type="similarity">
    <text evidence="2">Belongs to the membrane fusion protein (MFP) (TC 8.A.1) family.</text>
</comment>
<proteinExistence type="inferred from homology"/>
<evidence type="ECO:0000259" key="5">
    <source>
        <dbReference type="Pfam" id="PF25944"/>
    </source>
</evidence>
<dbReference type="Pfam" id="PF25967">
    <property type="entry name" value="RND-MFP_C"/>
    <property type="match status" value="1"/>
</dbReference>
<dbReference type="SUPFAM" id="SSF111369">
    <property type="entry name" value="HlyD-like secretion proteins"/>
    <property type="match status" value="1"/>
</dbReference>
<dbReference type="Gene3D" id="2.40.420.20">
    <property type="match status" value="1"/>
</dbReference>
<evidence type="ECO:0000256" key="2">
    <source>
        <dbReference type="ARBA" id="ARBA00009477"/>
    </source>
</evidence>
<sequence length="382" mass="40139">MSSRLAVCALAGAMLVVSGCKKQNAYVPPPPAEVGVAKPESRSVVPYLEATGTLVAYNQIDLVARVEGFLQEIKYKDGTEVKSGTSLFVIEPLPYQVKVQQAQAALASAQALFLNANIEYNRQYQLGKTDVSSQAHVDQAKATRDSDEANVTSQQTNVALANINLGYTNVTAPFDGVVTEHLVSVGALVGHTGPTKLATLVQLDPIYVSFTVDEKEVQRIRAALAAADKTLADLGHIPVEIGLMTETGYPHHGVLDYAAPSVTGGTGTLVVRGVLDNAKRALLPGYFVRVRVPRARNAKPSLLVPDAALGTSQSGRYLLVVGKDNVLEQRQVTIGALDGPMRVITSGLEAGDQVVISGLGRVVAGEKVSPQPAAMPAATPAG</sequence>
<dbReference type="RefSeq" id="WP_048859594.1">
    <property type="nucleotide sequence ID" value="NZ_BANB01000010.1"/>
</dbReference>
<dbReference type="PANTHER" id="PTHR30158">
    <property type="entry name" value="ACRA/E-RELATED COMPONENT OF DRUG EFFLUX TRANSPORTER"/>
    <property type="match status" value="1"/>
</dbReference>
<dbReference type="InterPro" id="IPR058626">
    <property type="entry name" value="MdtA-like_b-barrel"/>
</dbReference>
<dbReference type="FunFam" id="2.40.420.20:FF:000001">
    <property type="entry name" value="Efflux RND transporter periplasmic adaptor subunit"/>
    <property type="match status" value="1"/>
</dbReference>
<feature type="domain" description="Multidrug resistance protein MdtA-like C-terminal permuted SH3" evidence="6">
    <location>
        <begin position="302"/>
        <end position="361"/>
    </location>
</feature>
<feature type="domain" description="Multidrug resistance protein MdtA-like barrel-sandwich hybrid" evidence="4">
    <location>
        <begin position="58"/>
        <end position="199"/>
    </location>
</feature>
<evidence type="ECO:0000313" key="7">
    <source>
        <dbReference type="EMBL" id="GAN75853.1"/>
    </source>
</evidence>
<dbReference type="InterPro" id="IPR058625">
    <property type="entry name" value="MdtA-like_BSH"/>
</dbReference>
<dbReference type="Pfam" id="PF25944">
    <property type="entry name" value="Beta-barrel_RND"/>
    <property type="match status" value="1"/>
</dbReference>
<dbReference type="EMBL" id="BANB01000010">
    <property type="protein sequence ID" value="GAN75853.1"/>
    <property type="molecule type" value="Genomic_DNA"/>
</dbReference>
<comment type="subcellular location">
    <subcellularLocation>
        <location evidence="1">Cell envelope</location>
    </subcellularLocation>
</comment>
<dbReference type="Gene3D" id="2.40.50.100">
    <property type="match status" value="1"/>
</dbReference>
<accession>A0A0D6P3T5</accession>
<dbReference type="InterPro" id="IPR058624">
    <property type="entry name" value="MdtA-like_HH"/>
</dbReference>
<evidence type="ECO:0000259" key="6">
    <source>
        <dbReference type="Pfam" id="PF25967"/>
    </source>
</evidence>
<dbReference type="Gene3D" id="2.40.30.170">
    <property type="match status" value="1"/>
</dbReference>
<dbReference type="GO" id="GO:0005886">
    <property type="term" value="C:plasma membrane"/>
    <property type="evidence" value="ECO:0007669"/>
    <property type="project" value="TreeGrafter"/>
</dbReference>
<dbReference type="GO" id="GO:0022857">
    <property type="term" value="F:transmembrane transporter activity"/>
    <property type="evidence" value="ECO:0007669"/>
    <property type="project" value="InterPro"/>
</dbReference>
<evidence type="ECO:0000259" key="3">
    <source>
        <dbReference type="Pfam" id="PF25876"/>
    </source>
</evidence>
<dbReference type="GO" id="GO:0030313">
    <property type="term" value="C:cell envelope"/>
    <property type="evidence" value="ECO:0007669"/>
    <property type="project" value="UniProtKB-SubCell"/>
</dbReference>
<dbReference type="OrthoDB" id="9800613at2"/>
<gene>
    <name evidence="7" type="ORF">Asru_0010_01</name>
</gene>
<evidence type="ECO:0000313" key="8">
    <source>
        <dbReference type="Proteomes" id="UP000032680"/>
    </source>
</evidence>
<dbReference type="AlphaFoldDB" id="A0A0D6P3T5"/>
<reference evidence="7 8" key="1">
    <citation type="submission" date="2012-11" db="EMBL/GenBank/DDBJ databases">
        <title>Whole genome sequence of Acidisphaera rubrifaciens HS-AP3.</title>
        <authorList>
            <person name="Azuma Y."/>
            <person name="Higashiura N."/>
            <person name="Hirakawa H."/>
            <person name="Matsushita K."/>
        </authorList>
    </citation>
    <scope>NUCLEOTIDE SEQUENCE [LARGE SCALE GENOMIC DNA]</scope>
    <source>
        <strain evidence="7 8">HS-AP3</strain>
    </source>
</reference>
<name>A0A0D6P3T5_9PROT</name>
<keyword evidence="8" id="KW-1185">Reference proteome</keyword>
<dbReference type="PANTHER" id="PTHR30158:SF24">
    <property type="entry name" value="HLYD FAMILY SECRETION PROTEIN"/>
    <property type="match status" value="1"/>
</dbReference>
<evidence type="ECO:0000259" key="4">
    <source>
        <dbReference type="Pfam" id="PF25917"/>
    </source>
</evidence>
<feature type="domain" description="Multidrug resistance protein MdtA-like alpha-helical hairpin" evidence="3">
    <location>
        <begin position="99"/>
        <end position="168"/>
    </location>
</feature>